<evidence type="ECO:0000313" key="2">
    <source>
        <dbReference type="EMBL" id="MET1756842.1"/>
    </source>
</evidence>
<keyword evidence="1" id="KW-0812">Transmembrane</keyword>
<dbReference type="EMBL" id="JBEWLY010000024">
    <property type="protein sequence ID" value="MET1756842.1"/>
    <property type="molecule type" value="Genomic_DNA"/>
</dbReference>
<evidence type="ECO:0008006" key="4">
    <source>
        <dbReference type="Google" id="ProtNLM"/>
    </source>
</evidence>
<feature type="transmembrane region" description="Helical" evidence="1">
    <location>
        <begin position="103"/>
        <end position="126"/>
    </location>
</feature>
<organism evidence="2 3">
    <name type="scientific">Novosphingobium kalidii</name>
    <dbReference type="NCBI Taxonomy" id="3230299"/>
    <lineage>
        <taxon>Bacteria</taxon>
        <taxon>Pseudomonadati</taxon>
        <taxon>Pseudomonadota</taxon>
        <taxon>Alphaproteobacteria</taxon>
        <taxon>Sphingomonadales</taxon>
        <taxon>Sphingomonadaceae</taxon>
        <taxon>Novosphingobium</taxon>
    </lineage>
</organism>
<comment type="caution">
    <text evidence="2">The sequence shown here is derived from an EMBL/GenBank/DDBJ whole genome shotgun (WGS) entry which is preliminary data.</text>
</comment>
<dbReference type="Proteomes" id="UP001548713">
    <property type="component" value="Unassembled WGS sequence"/>
</dbReference>
<sequence>MDKFTRASAYMHAEARQTTADWRRRMSDHIAYALLVYTALQIFVTIGALKSESESLLPYLALVMLVVAIIPACRRFENRWNRLSDDQAHDPALAPAYKRDRAALWLLAIGLPFALTGLLKGLAHFFA</sequence>
<gene>
    <name evidence="2" type="ORF">ABVV53_15455</name>
</gene>
<dbReference type="RefSeq" id="WP_353985337.1">
    <property type="nucleotide sequence ID" value="NZ_JBEWLY010000024.1"/>
</dbReference>
<keyword evidence="1" id="KW-0472">Membrane</keyword>
<feature type="transmembrane region" description="Helical" evidence="1">
    <location>
        <begin position="55"/>
        <end position="73"/>
    </location>
</feature>
<evidence type="ECO:0000313" key="3">
    <source>
        <dbReference type="Proteomes" id="UP001548713"/>
    </source>
</evidence>
<name>A0ABV2D4P4_9SPHN</name>
<feature type="transmembrane region" description="Helical" evidence="1">
    <location>
        <begin position="30"/>
        <end position="49"/>
    </location>
</feature>
<protein>
    <recommendedName>
        <fullName evidence="4">DUF202 domain-containing protein</fullName>
    </recommendedName>
</protein>
<accession>A0ABV2D4P4</accession>
<evidence type="ECO:0000256" key="1">
    <source>
        <dbReference type="SAM" id="Phobius"/>
    </source>
</evidence>
<keyword evidence="3" id="KW-1185">Reference proteome</keyword>
<proteinExistence type="predicted"/>
<reference evidence="2 3" key="1">
    <citation type="submission" date="2024-07" db="EMBL/GenBank/DDBJ databases">
        <title>Novosphingobium kalidii RD2P27.</title>
        <authorList>
            <person name="Sun J.-Q."/>
        </authorList>
    </citation>
    <scope>NUCLEOTIDE SEQUENCE [LARGE SCALE GENOMIC DNA]</scope>
    <source>
        <strain evidence="2 3">RD2P27</strain>
    </source>
</reference>
<keyword evidence="1" id="KW-1133">Transmembrane helix</keyword>